<dbReference type="NCBIfam" id="TIGR03142">
    <property type="entry name" value="cytochro_ccmI"/>
    <property type="match status" value="1"/>
</dbReference>
<feature type="signal peptide" evidence="11">
    <location>
        <begin position="1"/>
        <end position="19"/>
    </location>
</feature>
<dbReference type="PANTHER" id="PTHR47870:SF1">
    <property type="entry name" value="CYTOCHROME C-TYPE BIOGENESIS PROTEIN CCMH"/>
    <property type="match status" value="1"/>
</dbReference>
<dbReference type="InterPro" id="IPR019734">
    <property type="entry name" value="TPR_rpt"/>
</dbReference>
<evidence type="ECO:0000256" key="4">
    <source>
        <dbReference type="ARBA" id="ARBA00022723"/>
    </source>
</evidence>
<dbReference type="InterPro" id="IPR051263">
    <property type="entry name" value="C-type_cytochrome_biogenesis"/>
</dbReference>
<dbReference type="InterPro" id="IPR056412">
    <property type="entry name" value="Ig_CycH"/>
</dbReference>
<dbReference type="Pfam" id="PF03918">
    <property type="entry name" value="CcmH"/>
    <property type="match status" value="1"/>
</dbReference>
<evidence type="ECO:0000256" key="5">
    <source>
        <dbReference type="ARBA" id="ARBA00022729"/>
    </source>
</evidence>
<evidence type="ECO:0000256" key="3">
    <source>
        <dbReference type="ARBA" id="ARBA00022617"/>
    </source>
</evidence>
<dbReference type="AlphaFoldDB" id="D4GJB5"/>
<dbReference type="EMBL" id="CP001875">
    <property type="protein sequence ID" value="ADD77865.1"/>
    <property type="molecule type" value="Genomic_DNA"/>
</dbReference>
<dbReference type="Gene3D" id="1.10.8.640">
    <property type="entry name" value="Cytochrome C biogenesis protein"/>
    <property type="match status" value="1"/>
</dbReference>
<proteinExistence type="inferred from homology"/>
<dbReference type="STRING" id="706191.PANA_2698"/>
<dbReference type="GO" id="GO:0017004">
    <property type="term" value="P:cytochrome complex assembly"/>
    <property type="evidence" value="ECO:0007669"/>
    <property type="project" value="UniProtKB-KW"/>
</dbReference>
<dbReference type="InterPro" id="IPR017560">
    <property type="entry name" value="Cyt_c_biogenesis_CcmI"/>
</dbReference>
<evidence type="ECO:0000256" key="10">
    <source>
        <dbReference type="PROSITE-ProRule" id="PRU00339"/>
    </source>
</evidence>
<evidence type="ECO:0000256" key="8">
    <source>
        <dbReference type="ARBA" id="ARBA00022803"/>
    </source>
</evidence>
<comment type="function">
    <text evidence="11">Possible subunit of a heme lyase.</text>
</comment>
<keyword evidence="16" id="KW-1185">Reference proteome</keyword>
<evidence type="ECO:0000256" key="7">
    <source>
        <dbReference type="ARBA" id="ARBA00022748"/>
    </source>
</evidence>
<comment type="similarity">
    <text evidence="2 11">Belongs to the CcmH/CycL/Ccl2/NrfF family.</text>
</comment>
<feature type="transmembrane region" description="Helical" evidence="11">
    <location>
        <begin position="154"/>
        <end position="176"/>
    </location>
</feature>
<dbReference type="PROSITE" id="PS50005">
    <property type="entry name" value="TPR"/>
    <property type="match status" value="1"/>
</dbReference>
<dbReference type="GO" id="GO:0046872">
    <property type="term" value="F:metal ion binding"/>
    <property type="evidence" value="ECO:0007669"/>
    <property type="project" value="UniProtKB-KW"/>
</dbReference>
<keyword evidence="3 11" id="KW-0349">Heme</keyword>
<evidence type="ECO:0000256" key="6">
    <source>
        <dbReference type="ARBA" id="ARBA00022737"/>
    </source>
</evidence>
<dbReference type="InterPro" id="IPR038297">
    <property type="entry name" value="CcmH/CycL/NrfF/Ccl2_sf"/>
</dbReference>
<dbReference type="Pfam" id="PF23892">
    <property type="entry name" value="Ig_CycH"/>
    <property type="match status" value="1"/>
</dbReference>
<dbReference type="SMART" id="SM00028">
    <property type="entry name" value="TPR"/>
    <property type="match status" value="2"/>
</dbReference>
<dbReference type="InterPro" id="IPR011990">
    <property type="entry name" value="TPR-like_helical_dom_sf"/>
</dbReference>
<evidence type="ECO:0000259" key="14">
    <source>
        <dbReference type="Pfam" id="PF23914"/>
    </source>
</evidence>
<evidence type="ECO:0000259" key="13">
    <source>
        <dbReference type="Pfam" id="PF23892"/>
    </source>
</evidence>
<feature type="domain" description="CcmH/CycL/Ccl2/NrfF N-terminal" evidence="12">
    <location>
        <begin position="8"/>
        <end position="145"/>
    </location>
</feature>
<feature type="domain" description="Cytochrome c-type biogenesis protein H TPR" evidence="14">
    <location>
        <begin position="267"/>
        <end position="424"/>
    </location>
</feature>
<sequence length="555" mass="62256">MRSLMMMLCGLLFSASLWAAIDTYAFDSVAQEEQYREITASLRCPKCQNNSIADSNAMIASDMRLKVYQLMKQGQSRQQIIDYMVARYGNFVSYQPPVTPSTLILWAGPALFVIVGGTVIVWRSRQRKTRSELDDQEQQRLAAILKSDRKRIMAVFLLTIFLLLLAACILFLAAGWRQRETHTAARDNLNTHFYRQRLAEMTLDEEQGVIADRAVMEQELQQTLLSDIPPATDAHSHRSRRWVLLPGLIVLVIVSLASYLKTGGLTQLSGWLQVQEVYPALRAQLMDPHARPLTQEQLSRLQLGLRSQLQTEPDNLSGWAMLGRLGMVLNNATGARQAFEHALQLAPNNFALQQDYAEVLTRSGDPQDNRQAGLLLKDLLKQHPQDIRTLSLLAYNAFEQQQYSQAIDSWQTLLQVLPADDPRREGIARSIEHAKTDAGQQSSQLTVEVTLSPQAEKMLPPGGVMYISVTDGVSPVPVAVKRISPGHFPVSLTLDDSNAMLQERRLSTQKQIQVRVRIARNGRANPEPGDWFGVSAVVPWDGHQHIDVAIDKQQP</sequence>
<keyword evidence="11" id="KW-0812">Transmembrane</keyword>
<feature type="chain" id="PRO_5011019505" description="Cytochrome c-type biogenesis protein" evidence="11">
    <location>
        <begin position="20"/>
        <end position="555"/>
    </location>
</feature>
<keyword evidence="9 11" id="KW-0408">Iron</keyword>
<comment type="subcellular location">
    <subcellularLocation>
        <location evidence="1">Cell envelope</location>
    </subcellularLocation>
</comment>
<evidence type="ECO:0000313" key="15">
    <source>
        <dbReference type="EMBL" id="ADD77865.1"/>
    </source>
</evidence>
<feature type="transmembrane region" description="Helical" evidence="11">
    <location>
        <begin position="103"/>
        <end position="122"/>
    </location>
</feature>
<keyword evidence="4 11" id="KW-0479">Metal-binding</keyword>
<evidence type="ECO:0000256" key="9">
    <source>
        <dbReference type="ARBA" id="ARBA00023004"/>
    </source>
</evidence>
<dbReference type="FunFam" id="1.10.8.640:FF:000001">
    <property type="entry name" value="Cytochrome c-type biogenesis protein"/>
    <property type="match status" value="1"/>
</dbReference>
<dbReference type="Gene3D" id="1.25.40.10">
    <property type="entry name" value="Tetratricopeptide repeat domain"/>
    <property type="match status" value="1"/>
</dbReference>
<dbReference type="eggNOG" id="COG4235">
    <property type="taxonomic scope" value="Bacteria"/>
</dbReference>
<evidence type="ECO:0000256" key="2">
    <source>
        <dbReference type="ARBA" id="ARBA00010342"/>
    </source>
</evidence>
<dbReference type="eggNOG" id="COG3088">
    <property type="taxonomic scope" value="Bacteria"/>
</dbReference>
<feature type="domain" description="Cytochrome c-type biogenesis protein H Ig-like" evidence="13">
    <location>
        <begin position="445"/>
        <end position="551"/>
    </location>
</feature>
<dbReference type="PANTHER" id="PTHR47870">
    <property type="entry name" value="CYTOCHROME C-TYPE BIOGENESIS PROTEIN CCMH"/>
    <property type="match status" value="1"/>
</dbReference>
<gene>
    <name evidence="15" type="primary">ccmH</name>
    <name evidence="15" type="ordered locus">PANA_2698</name>
</gene>
<dbReference type="Pfam" id="PF23914">
    <property type="entry name" value="TPR_CcmH_CycH"/>
    <property type="match status" value="1"/>
</dbReference>
<protein>
    <recommendedName>
        <fullName evidence="11">Cytochrome c-type biogenesis protein</fullName>
    </recommendedName>
</protein>
<keyword evidence="11" id="KW-1133">Transmembrane helix</keyword>
<keyword evidence="8 10" id="KW-0802">TPR repeat</keyword>
<organism evidence="15 16">
    <name type="scientific">Pantoea ananatis (strain LMG 20103)</name>
    <dbReference type="NCBI Taxonomy" id="706191"/>
    <lineage>
        <taxon>Bacteria</taxon>
        <taxon>Pseudomonadati</taxon>
        <taxon>Pseudomonadota</taxon>
        <taxon>Gammaproteobacteria</taxon>
        <taxon>Enterobacterales</taxon>
        <taxon>Erwiniaceae</taxon>
        <taxon>Pantoea</taxon>
    </lineage>
</organism>
<dbReference type="SUPFAM" id="SSF48452">
    <property type="entry name" value="TPR-like"/>
    <property type="match status" value="1"/>
</dbReference>
<evidence type="ECO:0000259" key="12">
    <source>
        <dbReference type="Pfam" id="PF03918"/>
    </source>
</evidence>
<feature type="repeat" description="TPR" evidence="10">
    <location>
        <begin position="316"/>
        <end position="349"/>
    </location>
</feature>
<dbReference type="KEGG" id="pam:PANA_2698"/>
<dbReference type="InterPro" id="IPR056413">
    <property type="entry name" value="TPR_CcmH_CycH"/>
</dbReference>
<dbReference type="GO" id="GO:0005886">
    <property type="term" value="C:plasma membrane"/>
    <property type="evidence" value="ECO:0007669"/>
    <property type="project" value="TreeGrafter"/>
</dbReference>
<dbReference type="InterPro" id="IPR005616">
    <property type="entry name" value="CcmH/CycL/Ccl2/NrfF_N"/>
</dbReference>
<dbReference type="CDD" id="cd16378">
    <property type="entry name" value="CcmH_N"/>
    <property type="match status" value="1"/>
</dbReference>
<name>D4GJB5_PANAM</name>
<dbReference type="GO" id="GO:0030313">
    <property type="term" value="C:cell envelope"/>
    <property type="evidence" value="ECO:0007669"/>
    <property type="project" value="UniProtKB-SubCell"/>
</dbReference>
<evidence type="ECO:0000256" key="11">
    <source>
        <dbReference type="RuleBase" id="RU364112"/>
    </source>
</evidence>
<keyword evidence="6" id="KW-0677">Repeat</keyword>
<dbReference type="Proteomes" id="UP000001702">
    <property type="component" value="Chromosome"/>
</dbReference>
<dbReference type="HOGENOM" id="CLU_036074_1_1_6"/>
<evidence type="ECO:0000313" key="16">
    <source>
        <dbReference type="Proteomes" id="UP000001702"/>
    </source>
</evidence>
<reference evidence="15 16" key="1">
    <citation type="journal article" date="2010" name="J. Bacteriol.">
        <title>Genome sequence of Pantoea ananatis LMG20103, the causative agent of Eucalyptus blight and dieback.</title>
        <authorList>
            <person name="De Maayer P."/>
            <person name="Chan W.Y."/>
            <person name="Venter S.N."/>
            <person name="Toth I.K."/>
            <person name="Birch P.R."/>
            <person name="Joubert F."/>
            <person name="Coutinho T.A."/>
        </authorList>
    </citation>
    <scope>NUCLEOTIDE SEQUENCE [LARGE SCALE GENOMIC DNA]</scope>
    <source>
        <strain evidence="15 16">LMG 20103</strain>
    </source>
</reference>
<accession>D4GJB5</accession>
<evidence type="ECO:0000256" key="1">
    <source>
        <dbReference type="ARBA" id="ARBA00004196"/>
    </source>
</evidence>
<keyword evidence="11" id="KW-0472">Membrane</keyword>
<keyword evidence="5 11" id="KW-0732">Signal</keyword>
<keyword evidence="7" id="KW-0201">Cytochrome c-type biogenesis</keyword>